<organism evidence="9 10">
    <name type="scientific">Rhododendron simsii</name>
    <name type="common">Sims's rhododendron</name>
    <dbReference type="NCBI Taxonomy" id="118357"/>
    <lineage>
        <taxon>Eukaryota</taxon>
        <taxon>Viridiplantae</taxon>
        <taxon>Streptophyta</taxon>
        <taxon>Embryophyta</taxon>
        <taxon>Tracheophyta</taxon>
        <taxon>Spermatophyta</taxon>
        <taxon>Magnoliopsida</taxon>
        <taxon>eudicotyledons</taxon>
        <taxon>Gunneridae</taxon>
        <taxon>Pentapetalae</taxon>
        <taxon>asterids</taxon>
        <taxon>Ericales</taxon>
        <taxon>Ericaceae</taxon>
        <taxon>Ericoideae</taxon>
        <taxon>Rhodoreae</taxon>
        <taxon>Rhododendron</taxon>
    </lineage>
</organism>
<comment type="subcellular location">
    <subcellularLocation>
        <location evidence="1">Nucleus</location>
    </subcellularLocation>
</comment>
<dbReference type="PANTHER" id="PTHR31194:SF62">
    <property type="entry name" value="ETHYLENE-RESPONSIVE TRANSCRIPTION FACTOR ERF118"/>
    <property type="match status" value="1"/>
</dbReference>
<dbReference type="PANTHER" id="PTHR31194">
    <property type="entry name" value="SHN SHINE , DNA BINDING / TRANSCRIPTION FACTOR"/>
    <property type="match status" value="1"/>
</dbReference>
<keyword evidence="10" id="KW-1185">Reference proteome</keyword>
<evidence type="ECO:0000259" key="8">
    <source>
        <dbReference type="PROSITE" id="PS51032"/>
    </source>
</evidence>
<dbReference type="Proteomes" id="UP000626092">
    <property type="component" value="Unassembled WGS sequence"/>
</dbReference>
<feature type="region of interest" description="Disordered" evidence="7">
    <location>
        <begin position="140"/>
        <end position="198"/>
    </location>
</feature>
<evidence type="ECO:0000256" key="7">
    <source>
        <dbReference type="SAM" id="MobiDB-lite"/>
    </source>
</evidence>
<sequence>MSAELVAIGAPLKLWTSSSSVSFSALCMRQRLCCLPQQTTHLSFPTVSMRLRPKRTCSGVDDSLSFSPSPSSSLSFFRFPNKGLMAKPKNKSVSAFETTKMKKIRVICYDPDATDSSSDESNPHPYGPKRMVREITLPFAPVNRPVKRDPETESSCQDSNHGEKEKEKENAPKSKRGVSNPSRRLSTGSKHKGVRQRKWGKWAAEIRDPFMRKRVWLGTYSTEEEAARAYDTKKLEFEAVASAACSDSESLLSHTSPSSVLELDSMASASNSNLNGKCDGMPYGTVRDLAGAETYLDQVPMEEAALMGQIVDDDGFDLGMDFDSLFLDDFDNLLGDLRGLDDVKIAGFDDSEPSDLPDYDFELDDEEHAWADEPLNEGLTQ</sequence>
<feature type="region of interest" description="Disordered" evidence="7">
    <location>
        <begin position="346"/>
        <end position="381"/>
    </location>
</feature>
<dbReference type="FunFam" id="3.30.730.10:FF:000005">
    <property type="entry name" value="ethylene-responsive transcription factor RAP2-11"/>
    <property type="match status" value="1"/>
</dbReference>
<feature type="compositionally biased region" description="Basic and acidic residues" evidence="7">
    <location>
        <begin position="160"/>
        <end position="172"/>
    </location>
</feature>
<keyword evidence="2" id="KW-0805">Transcription regulation</keyword>
<evidence type="ECO:0000256" key="6">
    <source>
        <dbReference type="ARBA" id="ARBA00024343"/>
    </source>
</evidence>
<feature type="compositionally biased region" description="Basic residues" evidence="7">
    <location>
        <begin position="189"/>
        <end position="198"/>
    </location>
</feature>
<dbReference type="OrthoDB" id="1917565at2759"/>
<name>A0A834GG68_RHOSS</name>
<dbReference type="Pfam" id="PF00847">
    <property type="entry name" value="AP2"/>
    <property type="match status" value="1"/>
</dbReference>
<accession>A0A834GG68</accession>
<comment type="caution">
    <text evidence="9">The sequence shown here is derived from an EMBL/GenBank/DDBJ whole genome shotgun (WGS) entry which is preliminary data.</text>
</comment>
<dbReference type="GO" id="GO:0003677">
    <property type="term" value="F:DNA binding"/>
    <property type="evidence" value="ECO:0007669"/>
    <property type="project" value="UniProtKB-KW"/>
</dbReference>
<keyword evidence="5" id="KW-0539">Nucleus</keyword>
<dbReference type="SMART" id="SM00380">
    <property type="entry name" value="AP2"/>
    <property type="match status" value="1"/>
</dbReference>
<dbReference type="GO" id="GO:0003700">
    <property type="term" value="F:DNA-binding transcription factor activity"/>
    <property type="evidence" value="ECO:0007669"/>
    <property type="project" value="InterPro"/>
</dbReference>
<evidence type="ECO:0000256" key="3">
    <source>
        <dbReference type="ARBA" id="ARBA00023125"/>
    </source>
</evidence>
<dbReference type="InterPro" id="IPR016177">
    <property type="entry name" value="DNA-bd_dom_sf"/>
</dbReference>
<feature type="compositionally biased region" description="Acidic residues" evidence="7">
    <location>
        <begin position="349"/>
        <end position="367"/>
    </location>
</feature>
<feature type="domain" description="AP2/ERF" evidence="8">
    <location>
        <begin position="190"/>
        <end position="249"/>
    </location>
</feature>
<dbReference type="AlphaFoldDB" id="A0A834GG68"/>
<dbReference type="CDD" id="cd00018">
    <property type="entry name" value="AP2"/>
    <property type="match status" value="1"/>
</dbReference>
<evidence type="ECO:0000256" key="2">
    <source>
        <dbReference type="ARBA" id="ARBA00023015"/>
    </source>
</evidence>
<dbReference type="GO" id="GO:0005634">
    <property type="term" value="C:nucleus"/>
    <property type="evidence" value="ECO:0007669"/>
    <property type="project" value="UniProtKB-SubCell"/>
</dbReference>
<dbReference type="PROSITE" id="PS51032">
    <property type="entry name" value="AP2_ERF"/>
    <property type="match status" value="1"/>
</dbReference>
<comment type="similarity">
    <text evidence="6">Belongs to the AP2/ERF transcription factor family. ERF subfamily.</text>
</comment>
<evidence type="ECO:0000256" key="1">
    <source>
        <dbReference type="ARBA" id="ARBA00004123"/>
    </source>
</evidence>
<dbReference type="InterPro" id="IPR036955">
    <property type="entry name" value="AP2/ERF_dom_sf"/>
</dbReference>
<gene>
    <name evidence="9" type="ORF">RHSIM_Rhsim09G0108500</name>
</gene>
<keyword evidence="3" id="KW-0238">DNA-binding</keyword>
<evidence type="ECO:0000313" key="10">
    <source>
        <dbReference type="Proteomes" id="UP000626092"/>
    </source>
</evidence>
<dbReference type="SUPFAM" id="SSF54171">
    <property type="entry name" value="DNA-binding domain"/>
    <property type="match status" value="1"/>
</dbReference>
<evidence type="ECO:0000256" key="5">
    <source>
        <dbReference type="ARBA" id="ARBA00023242"/>
    </source>
</evidence>
<keyword evidence="4" id="KW-0804">Transcription</keyword>
<reference evidence="9" key="1">
    <citation type="submission" date="2019-11" db="EMBL/GenBank/DDBJ databases">
        <authorList>
            <person name="Liu Y."/>
            <person name="Hou J."/>
            <person name="Li T.-Q."/>
            <person name="Guan C.-H."/>
            <person name="Wu X."/>
            <person name="Wu H.-Z."/>
            <person name="Ling F."/>
            <person name="Zhang R."/>
            <person name="Shi X.-G."/>
            <person name="Ren J.-P."/>
            <person name="Chen E.-F."/>
            <person name="Sun J.-M."/>
        </authorList>
    </citation>
    <scope>NUCLEOTIDE SEQUENCE</scope>
    <source>
        <strain evidence="9">Adult_tree_wgs_1</strain>
        <tissue evidence="9">Leaves</tissue>
    </source>
</reference>
<dbReference type="Gene3D" id="3.30.730.10">
    <property type="entry name" value="AP2/ERF domain"/>
    <property type="match status" value="1"/>
</dbReference>
<dbReference type="EMBL" id="WJXA01000009">
    <property type="protein sequence ID" value="KAF7133100.1"/>
    <property type="molecule type" value="Genomic_DNA"/>
</dbReference>
<dbReference type="InterPro" id="IPR001471">
    <property type="entry name" value="AP2/ERF_dom"/>
</dbReference>
<dbReference type="PRINTS" id="PR00367">
    <property type="entry name" value="ETHRSPELEMNT"/>
</dbReference>
<dbReference type="InterPro" id="IPR050913">
    <property type="entry name" value="AP2/ERF_ERF"/>
</dbReference>
<protein>
    <recommendedName>
        <fullName evidence="8">AP2/ERF domain-containing protein</fullName>
    </recommendedName>
</protein>
<proteinExistence type="inferred from homology"/>
<evidence type="ECO:0000313" key="9">
    <source>
        <dbReference type="EMBL" id="KAF7133100.1"/>
    </source>
</evidence>
<feature type="compositionally biased region" description="Polar residues" evidence="7">
    <location>
        <begin position="177"/>
        <end position="188"/>
    </location>
</feature>
<evidence type="ECO:0000256" key="4">
    <source>
        <dbReference type="ARBA" id="ARBA00023163"/>
    </source>
</evidence>